<reference evidence="2 3" key="1">
    <citation type="submission" date="2015-05" db="EMBL/GenBank/DDBJ databases">
        <title>Draft genome sequence of Microvirga vignae strain BR3299, a novel nitrogen fixing bacteria isolated from Brazil semi-aired region.</title>
        <authorList>
            <person name="Zilli J.E."/>
            <person name="Passos S.R."/>
            <person name="Leite J."/>
            <person name="Baldani J.I."/>
            <person name="Xavier G.R."/>
            <person name="Rumjaneck N.G."/>
            <person name="Simoes-Araujo J.L."/>
        </authorList>
    </citation>
    <scope>NUCLEOTIDE SEQUENCE [LARGE SCALE GENOMIC DNA]</scope>
    <source>
        <strain evidence="2 3">BR3299</strain>
    </source>
</reference>
<organism evidence="2 3">
    <name type="scientific">Microvirga vignae</name>
    <dbReference type="NCBI Taxonomy" id="1225564"/>
    <lineage>
        <taxon>Bacteria</taxon>
        <taxon>Pseudomonadati</taxon>
        <taxon>Pseudomonadota</taxon>
        <taxon>Alphaproteobacteria</taxon>
        <taxon>Hyphomicrobiales</taxon>
        <taxon>Methylobacteriaceae</taxon>
        <taxon>Microvirga</taxon>
    </lineage>
</organism>
<dbReference type="Pfam" id="PF01609">
    <property type="entry name" value="DDE_Tnp_1"/>
    <property type="match status" value="1"/>
</dbReference>
<dbReference type="PATRIC" id="fig|1225564.3.peg.7092"/>
<evidence type="ECO:0000313" key="3">
    <source>
        <dbReference type="Proteomes" id="UP000035489"/>
    </source>
</evidence>
<name>A0A0H1R4L1_9HYPH</name>
<gene>
    <name evidence="2" type="ORF">AA309_27285</name>
</gene>
<feature type="domain" description="Transposase IS4-like" evidence="1">
    <location>
        <begin position="4"/>
        <end position="87"/>
    </location>
</feature>
<evidence type="ECO:0000313" key="2">
    <source>
        <dbReference type="EMBL" id="KLK90155.1"/>
    </source>
</evidence>
<dbReference type="STRING" id="1225564.AA309_27285"/>
<dbReference type="GO" id="GO:0003677">
    <property type="term" value="F:DNA binding"/>
    <property type="evidence" value="ECO:0007669"/>
    <property type="project" value="InterPro"/>
</dbReference>
<dbReference type="Proteomes" id="UP000035489">
    <property type="component" value="Unassembled WGS sequence"/>
</dbReference>
<comment type="caution">
    <text evidence="2">The sequence shown here is derived from an EMBL/GenBank/DDBJ whole genome shotgun (WGS) entry which is preliminary data.</text>
</comment>
<protein>
    <submittedName>
        <fullName evidence="2">Transposase</fullName>
    </submittedName>
</protein>
<sequence length="97" mass="10966">MTPRAAVGDKGYDAKANRQAARSRGICPAIPYRTTTKEKPKFFPKALYRGRARIEQTMGKLKRFKRVALRCEKTDENYGSFVALALSFILIKSVHTT</sequence>
<proteinExistence type="predicted"/>
<dbReference type="EMBL" id="LCYG01000094">
    <property type="protein sequence ID" value="KLK90155.1"/>
    <property type="molecule type" value="Genomic_DNA"/>
</dbReference>
<dbReference type="InterPro" id="IPR002559">
    <property type="entry name" value="Transposase_11"/>
</dbReference>
<keyword evidence="3" id="KW-1185">Reference proteome</keyword>
<dbReference type="GO" id="GO:0004803">
    <property type="term" value="F:transposase activity"/>
    <property type="evidence" value="ECO:0007669"/>
    <property type="project" value="InterPro"/>
</dbReference>
<accession>A0A0H1R4L1</accession>
<dbReference type="AlphaFoldDB" id="A0A0H1R4L1"/>
<dbReference type="GO" id="GO:0006313">
    <property type="term" value="P:DNA transposition"/>
    <property type="evidence" value="ECO:0007669"/>
    <property type="project" value="InterPro"/>
</dbReference>
<evidence type="ECO:0000259" key="1">
    <source>
        <dbReference type="Pfam" id="PF01609"/>
    </source>
</evidence>